<feature type="domain" description="Aldehyde dehydrogenase" evidence="5">
    <location>
        <begin position="29"/>
        <end position="491"/>
    </location>
</feature>
<evidence type="ECO:0000256" key="2">
    <source>
        <dbReference type="ARBA" id="ARBA00023002"/>
    </source>
</evidence>
<dbReference type="Gene3D" id="3.40.309.10">
    <property type="entry name" value="Aldehyde Dehydrogenase, Chain A, domain 2"/>
    <property type="match status" value="1"/>
</dbReference>
<dbReference type="OrthoDB" id="9812625at2"/>
<dbReference type="FunFam" id="3.40.605.10:FF:000001">
    <property type="entry name" value="Aldehyde dehydrogenase 1"/>
    <property type="match status" value="1"/>
</dbReference>
<dbReference type="STRING" id="160488.PP_2487"/>
<dbReference type="SUPFAM" id="SSF53720">
    <property type="entry name" value="ALDH-like"/>
    <property type="match status" value="1"/>
</dbReference>
<dbReference type="KEGG" id="ppu:PP_2487"/>
<reference evidence="6 7" key="2">
    <citation type="journal article" date="2016" name="Environ. Microbiol.">
        <title>The revisited genome of Pseudomonas putida KT2440 enlightens its value as a robust metabolic chassis.</title>
        <authorList>
            <person name="Belda E."/>
            <person name="van Heck R.G."/>
            <person name="Lopez-Sanchez M.J."/>
            <person name="Cruveiller S."/>
            <person name="Barbe V."/>
            <person name="Fraser C."/>
            <person name="Klenk H.P."/>
            <person name="Petersen J."/>
            <person name="Morgat A."/>
            <person name="Nikel P.I."/>
            <person name="Vallenet D."/>
            <person name="Rouy Z."/>
            <person name="Sekowska A."/>
            <person name="Martins Dos Santos V.A."/>
            <person name="de Lorenzo V."/>
            <person name="Danchin A."/>
            <person name="Medigue C."/>
        </authorList>
    </citation>
    <scope>NUCLEOTIDE SEQUENCE [LARGE SCALE GENOMIC DNA]</scope>
    <source>
        <strain evidence="7">ATCC 47054 / DSM 6125 / CFBP 8728 / NCIMB 11950 / KT2440</strain>
    </source>
</reference>
<dbReference type="HOGENOM" id="CLU_005391_0_1_6"/>
<evidence type="ECO:0000256" key="3">
    <source>
        <dbReference type="PROSITE-ProRule" id="PRU10007"/>
    </source>
</evidence>
<dbReference type="PANTHER" id="PTHR11699">
    <property type="entry name" value="ALDEHYDE DEHYDROGENASE-RELATED"/>
    <property type="match status" value="1"/>
</dbReference>
<keyword evidence="7" id="KW-1185">Reference proteome</keyword>
<dbReference type="PROSITE" id="PS00687">
    <property type="entry name" value="ALDEHYDE_DEHYDR_GLU"/>
    <property type="match status" value="1"/>
</dbReference>
<dbReference type="CDD" id="cd07117">
    <property type="entry name" value="ALDH_StaphAldA1"/>
    <property type="match status" value="1"/>
</dbReference>
<feature type="active site" evidence="3">
    <location>
        <position position="264"/>
    </location>
</feature>
<dbReference type="SMR" id="Q88K06"/>
<dbReference type="InterPro" id="IPR016161">
    <property type="entry name" value="Ald_DH/histidinol_DH"/>
</dbReference>
<name>Q88K06_PSEPK</name>
<evidence type="ECO:0000256" key="1">
    <source>
        <dbReference type="ARBA" id="ARBA00009986"/>
    </source>
</evidence>
<dbReference type="EC" id="1.2.1.3" evidence="6"/>
<dbReference type="InterPro" id="IPR016162">
    <property type="entry name" value="Ald_DH_N"/>
</dbReference>
<reference evidence="6 7" key="1">
    <citation type="journal article" date="2002" name="Environ. Microbiol.">
        <title>Complete genome sequence and comparative analysis of the metabolically versatile Pseudomonas putida KT2440.</title>
        <authorList>
            <person name="Nelson K.E."/>
            <person name="Weinel C."/>
            <person name="Paulsen I.T."/>
            <person name="Dodson R.J."/>
            <person name="Hilbert H."/>
            <person name="Martins dos Santos V.A."/>
            <person name="Fouts D.E."/>
            <person name="Gill S.R."/>
            <person name="Pop M."/>
            <person name="Holmes M."/>
            <person name="Brinkac L."/>
            <person name="Beanan M."/>
            <person name="DeBoy R.T."/>
            <person name="Daugherty S."/>
            <person name="Kolonay J."/>
            <person name="Madupu R."/>
            <person name="Nelson W."/>
            <person name="White O."/>
            <person name="Peterson J."/>
            <person name="Khouri H."/>
            <person name="Hance I."/>
            <person name="Chris Lee P."/>
            <person name="Holtzapple E."/>
            <person name="Scanlan D."/>
            <person name="Tran K."/>
            <person name="Moazzez A."/>
            <person name="Utterback T."/>
            <person name="Rizzo M."/>
            <person name="Lee K."/>
            <person name="Kosack D."/>
            <person name="Moestl D."/>
            <person name="Wedler H."/>
            <person name="Lauber J."/>
            <person name="Stjepandic D."/>
            <person name="Hoheisel J."/>
            <person name="Straetz M."/>
            <person name="Heim S."/>
            <person name="Kiewitz C."/>
            <person name="Eisen J.A."/>
            <person name="Timmis K.N."/>
            <person name="Dusterhoft A."/>
            <person name="Tummler B."/>
            <person name="Fraser C.M."/>
        </authorList>
    </citation>
    <scope>NUCLEOTIDE SEQUENCE [LARGE SCALE GENOMIC DNA]</scope>
    <source>
        <strain evidence="7">ATCC 47054 / DSM 6125 / CFBP 8728 / NCIMB 11950 / KT2440</strain>
    </source>
</reference>
<dbReference type="GO" id="GO:0004029">
    <property type="term" value="F:aldehyde dehydrogenase (NAD+) activity"/>
    <property type="evidence" value="ECO:0007669"/>
    <property type="project" value="UniProtKB-EC"/>
</dbReference>
<evidence type="ECO:0000313" key="7">
    <source>
        <dbReference type="Proteomes" id="UP000000556"/>
    </source>
</evidence>
<dbReference type="PATRIC" id="fig|160488.4.peg.2637"/>
<dbReference type="BioCyc" id="PPUT160488:G1G01-2662-MONOMER"/>
<keyword evidence="2 4" id="KW-0560">Oxidoreductase</keyword>
<gene>
    <name evidence="6" type="primary">aldA</name>
    <name evidence="6" type="ordered locus">PP_2487</name>
</gene>
<proteinExistence type="inferred from homology"/>
<comment type="similarity">
    <text evidence="1 4">Belongs to the aldehyde dehydrogenase family.</text>
</comment>
<dbReference type="Pfam" id="PF00171">
    <property type="entry name" value="Aldedh"/>
    <property type="match status" value="1"/>
</dbReference>
<dbReference type="PhylomeDB" id="Q88K06"/>
<dbReference type="PaxDb" id="160488-PP_2487"/>
<dbReference type="InterPro" id="IPR015590">
    <property type="entry name" value="Aldehyde_DH_dom"/>
</dbReference>
<dbReference type="AlphaFoldDB" id="Q88K06"/>
<dbReference type="InterPro" id="IPR016163">
    <property type="entry name" value="Ald_DH_C"/>
</dbReference>
<dbReference type="InterPro" id="IPR029510">
    <property type="entry name" value="Ald_DH_CS_GLU"/>
</dbReference>
<dbReference type="Proteomes" id="UP000000556">
    <property type="component" value="Chromosome"/>
</dbReference>
<sequence>MRYPMKDSSDTHPNHLPDSCYGLFIDNQWVTAEYGETLDIINPANGKILTNIPNATAADVDRAVQAAQRAFVTWRTTSPAERANALLKIADLLEADADRFAVLETLDVGKPIRESRSVDIPLAIDHFRYFAGVIRSQSDEAVMLDEQTLSIALSEPLGVVGQVIPWNFPLLMAAWKIAPAIAAGNTVVIKPSELTPVTILELAKIFAKVLPAGVVNIVTGLGTTVGQALLDHPDLRKLAFTGSTRVGELVANAAAKKIIPATLELGGKSANIVFPDANWDKAVEGAVLAILWNQGQVCESGARLFVHESIYERFLAELKHKFEAVRVGDPLNPDTMMGAQVSKTQMERILGYVDIAKEEGAEVLIGGGRLTGADYDAGFFIQPTILVGVRNDMRVAYEEIFGPVLCVIPFKDEAEVIAMANDSEYGLAGAVWTQDINRALRVARAVETGRMWVNTYHEIPAHAPFGGYKKSGLGRETHKSMLEAYSQKKNIYVSLNEAPLGLF</sequence>
<accession>Q88K06</accession>
<protein>
    <submittedName>
        <fullName evidence="6">Aldehyde dehydrogenase</fullName>
        <ecNumber evidence="6">1.2.1.3</ecNumber>
    </submittedName>
</protein>
<evidence type="ECO:0000313" key="6">
    <source>
        <dbReference type="EMBL" id="AAN68099.1"/>
    </source>
</evidence>
<organism evidence="6 7">
    <name type="scientific">Pseudomonas putida (strain ATCC 47054 / DSM 6125 / CFBP 8728 / NCIMB 11950 / KT2440)</name>
    <dbReference type="NCBI Taxonomy" id="160488"/>
    <lineage>
        <taxon>Bacteria</taxon>
        <taxon>Pseudomonadati</taxon>
        <taxon>Pseudomonadota</taxon>
        <taxon>Gammaproteobacteria</taxon>
        <taxon>Pseudomonadales</taxon>
        <taxon>Pseudomonadaceae</taxon>
        <taxon>Pseudomonas</taxon>
    </lineage>
</organism>
<dbReference type="Gene3D" id="3.40.605.10">
    <property type="entry name" value="Aldehyde Dehydrogenase, Chain A, domain 1"/>
    <property type="match status" value="1"/>
</dbReference>
<dbReference type="EMBL" id="AE015451">
    <property type="protein sequence ID" value="AAN68099.1"/>
    <property type="molecule type" value="Genomic_DNA"/>
</dbReference>
<evidence type="ECO:0000259" key="5">
    <source>
        <dbReference type="Pfam" id="PF00171"/>
    </source>
</evidence>
<evidence type="ECO:0000256" key="4">
    <source>
        <dbReference type="RuleBase" id="RU003345"/>
    </source>
</evidence>
<dbReference type="FunFam" id="3.40.309.10:FF:000012">
    <property type="entry name" value="Betaine aldehyde dehydrogenase"/>
    <property type="match status" value="1"/>
</dbReference>
<dbReference type="eggNOG" id="COG1012">
    <property type="taxonomic scope" value="Bacteria"/>
</dbReference>